<reference evidence="3 4" key="1">
    <citation type="submission" date="2023-07" db="EMBL/GenBank/DDBJ databases">
        <authorList>
            <person name="Lian W.-H."/>
        </authorList>
    </citation>
    <scope>NUCLEOTIDE SEQUENCE [LARGE SCALE GENOMIC DNA]</scope>
    <source>
        <strain evidence="3 4">SYSU DXS3180</strain>
    </source>
</reference>
<keyword evidence="4" id="KW-1185">Reference proteome</keyword>
<evidence type="ECO:0000313" key="3">
    <source>
        <dbReference type="EMBL" id="MEX6687493.1"/>
    </source>
</evidence>
<evidence type="ECO:0000259" key="2">
    <source>
        <dbReference type="PROSITE" id="PS50894"/>
    </source>
</evidence>
<dbReference type="Pfam" id="PF01627">
    <property type="entry name" value="Hpt"/>
    <property type="match status" value="1"/>
</dbReference>
<feature type="modified residue" description="Phosphohistidine" evidence="1">
    <location>
        <position position="57"/>
    </location>
</feature>
<dbReference type="Gene3D" id="1.20.120.160">
    <property type="entry name" value="HPT domain"/>
    <property type="match status" value="1"/>
</dbReference>
<evidence type="ECO:0000313" key="4">
    <source>
        <dbReference type="Proteomes" id="UP001560573"/>
    </source>
</evidence>
<dbReference type="PROSITE" id="PS50894">
    <property type="entry name" value="HPT"/>
    <property type="match status" value="1"/>
</dbReference>
<accession>A0ABV3ZCC3</accession>
<dbReference type="EMBL" id="JAULBC010000002">
    <property type="protein sequence ID" value="MEX6687493.1"/>
    <property type="molecule type" value="Genomic_DNA"/>
</dbReference>
<gene>
    <name evidence="3" type="ORF">QTN47_08330</name>
</gene>
<dbReference type="Proteomes" id="UP001560573">
    <property type="component" value="Unassembled WGS sequence"/>
</dbReference>
<feature type="domain" description="HPt" evidence="2">
    <location>
        <begin position="18"/>
        <end position="112"/>
    </location>
</feature>
<name>A0ABV3ZCC3_9BACT</name>
<comment type="caution">
    <text evidence="3">The sequence shown here is derived from an EMBL/GenBank/DDBJ whole genome shotgun (WGS) entry which is preliminary data.</text>
</comment>
<dbReference type="SUPFAM" id="SSF47226">
    <property type="entry name" value="Histidine-containing phosphotransfer domain, HPT domain"/>
    <property type="match status" value="1"/>
</dbReference>
<protein>
    <recommendedName>
        <fullName evidence="2">HPt domain-containing protein</fullName>
    </recommendedName>
</protein>
<evidence type="ECO:0000256" key="1">
    <source>
        <dbReference type="PROSITE-ProRule" id="PRU00110"/>
    </source>
</evidence>
<proteinExistence type="predicted"/>
<dbReference type="InterPro" id="IPR008207">
    <property type="entry name" value="Sig_transdc_His_kin_Hpt_dom"/>
</dbReference>
<dbReference type="InterPro" id="IPR036641">
    <property type="entry name" value="HPT_dom_sf"/>
</dbReference>
<organism evidence="3 4">
    <name type="scientific">Danxiaibacter flavus</name>
    <dbReference type="NCBI Taxonomy" id="3049108"/>
    <lineage>
        <taxon>Bacteria</taxon>
        <taxon>Pseudomonadati</taxon>
        <taxon>Bacteroidota</taxon>
        <taxon>Chitinophagia</taxon>
        <taxon>Chitinophagales</taxon>
        <taxon>Chitinophagaceae</taxon>
        <taxon>Danxiaibacter</taxon>
    </lineage>
</organism>
<dbReference type="RefSeq" id="WP_369328898.1">
    <property type="nucleotide sequence ID" value="NZ_JAULBC010000002.1"/>
</dbReference>
<sequence length="115" mass="13199">MTNSYFNIEHLLELTNNDINFVKELAGVFCETIPPMADEMQIACDESNWQAVSQLAHKLKPSIDTMRIESIRDDILQIESRTKQNIELHTVPALVTKVCEVVYLTRDELMASFLK</sequence>
<keyword evidence="1" id="KW-0597">Phosphoprotein</keyword>